<dbReference type="EMBL" id="PFVR01000070">
    <property type="protein sequence ID" value="PJA84162.1"/>
    <property type="molecule type" value="Genomic_DNA"/>
</dbReference>
<dbReference type="Pfam" id="PF04463">
    <property type="entry name" value="2-thiour_desulf"/>
    <property type="match status" value="1"/>
</dbReference>
<dbReference type="AlphaFoldDB" id="A0A2M7Z4U0"/>
<sequence>MKKRKIILCSACLLGIKCRYDGKDKLNKKVIELSKKKILIPVCPEQLGGLSTPREPAEQKGKRVITKSGKDVTQNFKKGAKEVLKLAKLFGIKEAILKQKSPSCGFGKIYDGSFSGQLIKGNGVTAALLKRNKIKIITEEDL</sequence>
<dbReference type="Proteomes" id="UP000231034">
    <property type="component" value="Unassembled WGS sequence"/>
</dbReference>
<accession>A0A2M7Z4U0</accession>
<dbReference type="PANTHER" id="PTHR30087:SF1">
    <property type="entry name" value="HYPOTHETICAL CYTOSOLIC PROTEIN"/>
    <property type="match status" value="1"/>
</dbReference>
<dbReference type="InterPro" id="IPR007553">
    <property type="entry name" value="2-thiour_desulf"/>
</dbReference>
<organism evidence="1 2">
    <name type="scientific">Candidatus Nealsonbacteria bacterium CG_4_9_14_3_um_filter_37_13</name>
    <dbReference type="NCBI Taxonomy" id="1974695"/>
    <lineage>
        <taxon>Bacteria</taxon>
        <taxon>Candidatus Nealsoniibacteriota</taxon>
    </lineage>
</organism>
<evidence type="ECO:0000313" key="1">
    <source>
        <dbReference type="EMBL" id="PJA84162.1"/>
    </source>
</evidence>
<dbReference type="PANTHER" id="PTHR30087">
    <property type="entry name" value="INNER MEMBRANE PROTEIN"/>
    <property type="match status" value="1"/>
</dbReference>
<name>A0A2M7Z4U0_9BACT</name>
<protein>
    <submittedName>
        <fullName evidence="1">DUF523 domain-containing protein</fullName>
    </submittedName>
</protein>
<gene>
    <name evidence="1" type="ORF">CO145_02075</name>
</gene>
<evidence type="ECO:0000313" key="2">
    <source>
        <dbReference type="Proteomes" id="UP000231034"/>
    </source>
</evidence>
<reference evidence="2" key="1">
    <citation type="submission" date="2017-09" db="EMBL/GenBank/DDBJ databases">
        <title>Depth-based differentiation of microbial function through sediment-hosted aquifers and enrichment of novel symbionts in the deep terrestrial subsurface.</title>
        <authorList>
            <person name="Probst A.J."/>
            <person name="Ladd B."/>
            <person name="Jarett J.K."/>
            <person name="Geller-Mcgrath D.E."/>
            <person name="Sieber C.M.K."/>
            <person name="Emerson J.B."/>
            <person name="Anantharaman K."/>
            <person name="Thomas B.C."/>
            <person name="Malmstrom R."/>
            <person name="Stieglmeier M."/>
            <person name="Klingl A."/>
            <person name="Woyke T."/>
            <person name="Ryan C.M."/>
            <person name="Banfield J.F."/>
        </authorList>
    </citation>
    <scope>NUCLEOTIDE SEQUENCE [LARGE SCALE GENOMIC DNA]</scope>
</reference>
<comment type="caution">
    <text evidence="1">The sequence shown here is derived from an EMBL/GenBank/DDBJ whole genome shotgun (WGS) entry which is preliminary data.</text>
</comment>
<proteinExistence type="predicted"/>